<feature type="chain" id="PRO_5004922021" description="Tetratricopeptide repeat and J domain-containing co-chaperone DNJ1" evidence="9">
    <location>
        <begin position="26"/>
        <end position="530"/>
    </location>
</feature>
<dbReference type="STRING" id="1432307.W9CKX9"/>
<evidence type="ECO:0000313" key="12">
    <source>
        <dbReference type="Proteomes" id="UP000019487"/>
    </source>
</evidence>
<gene>
    <name evidence="11" type="ORF">SBOR_2927</name>
</gene>
<organism evidence="11 12">
    <name type="scientific">Sclerotinia borealis (strain F-4128)</name>
    <dbReference type="NCBI Taxonomy" id="1432307"/>
    <lineage>
        <taxon>Eukaryota</taxon>
        <taxon>Fungi</taxon>
        <taxon>Dikarya</taxon>
        <taxon>Ascomycota</taxon>
        <taxon>Pezizomycotina</taxon>
        <taxon>Leotiomycetes</taxon>
        <taxon>Helotiales</taxon>
        <taxon>Sclerotiniaceae</taxon>
        <taxon>Sclerotinia</taxon>
    </lineage>
</organism>
<name>W9CKX9_SCLBF</name>
<evidence type="ECO:0000256" key="4">
    <source>
        <dbReference type="ARBA" id="ARBA00022803"/>
    </source>
</evidence>
<evidence type="ECO:0000256" key="1">
    <source>
        <dbReference type="ARBA" id="ARBA00004319"/>
    </source>
</evidence>
<dbReference type="InterPro" id="IPR036869">
    <property type="entry name" value="J_dom_sf"/>
</dbReference>
<dbReference type="PANTHER" id="PTHR44140:SF2">
    <property type="entry name" value="LD25575P"/>
    <property type="match status" value="1"/>
</dbReference>
<comment type="caution">
    <text evidence="11">The sequence shown here is derived from an EMBL/GenBank/DDBJ whole genome shotgun (WGS) entry which is preliminary data.</text>
</comment>
<feature type="signal peptide" evidence="9">
    <location>
        <begin position="1"/>
        <end position="25"/>
    </location>
</feature>
<dbReference type="Gene3D" id="1.10.287.110">
    <property type="entry name" value="DnaJ domain"/>
    <property type="match status" value="1"/>
</dbReference>
<dbReference type="PANTHER" id="PTHR44140">
    <property type="entry name" value="LD25575P"/>
    <property type="match status" value="1"/>
</dbReference>
<dbReference type="Gene3D" id="1.25.40.10">
    <property type="entry name" value="Tetratricopeptide repeat domain"/>
    <property type="match status" value="1"/>
</dbReference>
<keyword evidence="2 9" id="KW-0732">Signal</keyword>
<dbReference type="CDD" id="cd06257">
    <property type="entry name" value="DnaJ"/>
    <property type="match status" value="1"/>
</dbReference>
<dbReference type="FunFam" id="1.25.40.10:FF:000224">
    <property type="entry name" value="DnaJ and TPR domain protein"/>
    <property type="match status" value="1"/>
</dbReference>
<feature type="domain" description="J" evidence="10">
    <location>
        <begin position="409"/>
        <end position="478"/>
    </location>
</feature>
<dbReference type="Pfam" id="PF13432">
    <property type="entry name" value="TPR_16"/>
    <property type="match status" value="1"/>
</dbReference>
<reference evidence="11 12" key="1">
    <citation type="journal article" date="2014" name="Genome Announc.">
        <title>Draft genome sequence of Sclerotinia borealis, a psychrophilic plant pathogenic fungus.</title>
        <authorList>
            <person name="Mardanov A.V."/>
            <person name="Beletsky A.V."/>
            <person name="Kadnikov V.V."/>
            <person name="Ignatov A.N."/>
            <person name="Ravin N.V."/>
        </authorList>
    </citation>
    <scope>NUCLEOTIDE SEQUENCE [LARGE SCALE GENOMIC DNA]</scope>
    <source>
        <strain evidence="12">F-4157</strain>
    </source>
</reference>
<comment type="subcellular location">
    <subcellularLocation>
        <location evidence="1">Endoplasmic reticulum lumen</location>
    </subcellularLocation>
</comment>
<dbReference type="InterPro" id="IPR019734">
    <property type="entry name" value="TPR_rpt"/>
</dbReference>
<feature type="compositionally biased region" description="Basic and acidic residues" evidence="8">
    <location>
        <begin position="469"/>
        <end position="487"/>
    </location>
</feature>
<dbReference type="SUPFAM" id="SSF48452">
    <property type="entry name" value="TPR-like"/>
    <property type="match status" value="2"/>
</dbReference>
<evidence type="ECO:0000259" key="10">
    <source>
        <dbReference type="PROSITE" id="PS50076"/>
    </source>
</evidence>
<dbReference type="Pfam" id="PF00226">
    <property type="entry name" value="DnaJ"/>
    <property type="match status" value="1"/>
</dbReference>
<dbReference type="InterPro" id="IPR011990">
    <property type="entry name" value="TPR-like_helical_dom_sf"/>
</dbReference>
<dbReference type="SUPFAM" id="SSF46565">
    <property type="entry name" value="Chaperone J-domain"/>
    <property type="match status" value="1"/>
</dbReference>
<dbReference type="GO" id="GO:0034975">
    <property type="term" value="P:protein folding in endoplasmic reticulum"/>
    <property type="evidence" value="ECO:0007669"/>
    <property type="project" value="TreeGrafter"/>
</dbReference>
<dbReference type="PROSITE" id="PS50005">
    <property type="entry name" value="TPR"/>
    <property type="match status" value="1"/>
</dbReference>
<keyword evidence="5" id="KW-0256">Endoplasmic reticulum</keyword>
<evidence type="ECO:0000256" key="5">
    <source>
        <dbReference type="ARBA" id="ARBA00022824"/>
    </source>
</evidence>
<dbReference type="AlphaFoldDB" id="W9CKX9"/>
<evidence type="ECO:0000256" key="8">
    <source>
        <dbReference type="SAM" id="MobiDB-lite"/>
    </source>
</evidence>
<dbReference type="PRINTS" id="PR00625">
    <property type="entry name" value="JDOMAIN"/>
</dbReference>
<dbReference type="SMART" id="SM00271">
    <property type="entry name" value="DnaJ"/>
    <property type="match status" value="1"/>
</dbReference>
<evidence type="ECO:0000256" key="7">
    <source>
        <dbReference type="PROSITE-ProRule" id="PRU00339"/>
    </source>
</evidence>
<feature type="region of interest" description="Disordered" evidence="8">
    <location>
        <begin position="469"/>
        <end position="522"/>
    </location>
</feature>
<dbReference type="InterPro" id="IPR001623">
    <property type="entry name" value="DnaJ_domain"/>
</dbReference>
<keyword evidence="3" id="KW-0677">Repeat</keyword>
<dbReference type="GO" id="GO:0051787">
    <property type="term" value="F:misfolded protein binding"/>
    <property type="evidence" value="ECO:0007669"/>
    <property type="project" value="TreeGrafter"/>
</dbReference>
<dbReference type="Proteomes" id="UP000019487">
    <property type="component" value="Unassembled WGS sequence"/>
</dbReference>
<evidence type="ECO:0000256" key="3">
    <source>
        <dbReference type="ARBA" id="ARBA00022737"/>
    </source>
</evidence>
<accession>W9CKX9</accession>
<dbReference type="GO" id="GO:0051087">
    <property type="term" value="F:protein-folding chaperone binding"/>
    <property type="evidence" value="ECO:0007669"/>
    <property type="project" value="TreeGrafter"/>
</dbReference>
<dbReference type="PROSITE" id="PS50076">
    <property type="entry name" value="DNAJ_2"/>
    <property type="match status" value="1"/>
</dbReference>
<evidence type="ECO:0000256" key="9">
    <source>
        <dbReference type="SAM" id="SignalP"/>
    </source>
</evidence>
<evidence type="ECO:0000256" key="6">
    <source>
        <dbReference type="ARBA" id="ARBA00073740"/>
    </source>
</evidence>
<evidence type="ECO:0000256" key="2">
    <source>
        <dbReference type="ARBA" id="ARBA00022729"/>
    </source>
</evidence>
<dbReference type="EMBL" id="AYSA01000129">
    <property type="protein sequence ID" value="ESZ96668.1"/>
    <property type="molecule type" value="Genomic_DNA"/>
</dbReference>
<sequence length="530" mass="58407">MIVKVNLSVLAFAATLLSSHHLVSALSANEIPSDTPISSILASANAHLAKGETNDALSYYDIAIARDPSNYLSQFRRGAAYLSLGRLAQAAQDFDNVLMIKPGHEPALSQRAKIRAKNGDWDGAKQDYLALGSSHGAEEELINLAEAQGAASLAMDAEKSHNWEECLTQAGAAIMVASKVVSLRKTRAHCRFERGEVEEGMSDLKHVLQMQPGLTDPHLLISTINFYNLGELEQGMDQLRKCLRSDPDSKSCKKLYRREKSIDKTLAQVQKCFERHQYSSGVKLLVPSGEEAGLVQEIKDDIKESREAGTIPEHAPNILVTRIVEMVCQAYHETKNVKKAATYCDEALSLNENSLYGLLHKAQRHMEAENFEAAISALNTAKEHHPDAKQIGELLQNAQVELKRSKTKDYYKMIGVSRDADELQIKAAYRRSVKINHPDKAHKQGISKEEAEKKMAAINEAYEVLSDPELRARFDRGDDPNDHEQQRGHPFQGGSPFGGGGHPFQHSGGHQGGGGQQFNFKFGQGGFNFG</sequence>
<proteinExistence type="predicted"/>
<dbReference type="GO" id="GO:0005788">
    <property type="term" value="C:endoplasmic reticulum lumen"/>
    <property type="evidence" value="ECO:0007669"/>
    <property type="project" value="UniProtKB-SubCell"/>
</dbReference>
<keyword evidence="4 7" id="KW-0802">TPR repeat</keyword>
<evidence type="ECO:0000313" key="11">
    <source>
        <dbReference type="EMBL" id="ESZ96668.1"/>
    </source>
</evidence>
<protein>
    <recommendedName>
        <fullName evidence="6">Tetratricopeptide repeat and J domain-containing co-chaperone DNJ1</fullName>
    </recommendedName>
</protein>
<dbReference type="HOGENOM" id="CLU_015935_0_1_1"/>
<dbReference type="OrthoDB" id="1726119at2759"/>
<dbReference type="InterPro" id="IPR051727">
    <property type="entry name" value="DnaJ_C3_Co-chaperones"/>
</dbReference>
<dbReference type="FunFam" id="1.10.287.110:FF:000083">
    <property type="entry name" value="DnaJ and TPR domain protein"/>
    <property type="match status" value="1"/>
</dbReference>
<dbReference type="SMART" id="SM00028">
    <property type="entry name" value="TPR"/>
    <property type="match status" value="5"/>
</dbReference>
<keyword evidence="12" id="KW-1185">Reference proteome</keyword>
<feature type="repeat" description="TPR" evidence="7">
    <location>
        <begin position="71"/>
        <end position="104"/>
    </location>
</feature>